<proteinExistence type="predicted"/>
<comment type="caution">
    <text evidence="4">The sequence shown here is derived from an EMBL/GenBank/DDBJ whole genome shotgun (WGS) entry which is preliminary data.</text>
</comment>
<keyword evidence="5" id="KW-1185">Reference proteome</keyword>
<evidence type="ECO:0000256" key="1">
    <source>
        <dbReference type="SAM" id="MobiDB-lite"/>
    </source>
</evidence>
<protein>
    <submittedName>
        <fullName evidence="4">PH domain-containing protein</fullName>
    </submittedName>
</protein>
<gene>
    <name evidence="4" type="ORF">ACFQ2V_10895</name>
</gene>
<accession>A0ABW3MVX0</accession>
<evidence type="ECO:0000259" key="3">
    <source>
        <dbReference type="Pfam" id="PF10756"/>
    </source>
</evidence>
<dbReference type="RefSeq" id="WP_386052718.1">
    <property type="nucleotide sequence ID" value="NZ_JBHTKH010000006.1"/>
</dbReference>
<dbReference type="Pfam" id="PF10756">
    <property type="entry name" value="bPH_6"/>
    <property type="match status" value="1"/>
</dbReference>
<feature type="domain" description="Low molecular weight protein antigen 6 PH" evidence="3">
    <location>
        <begin position="97"/>
        <end position="149"/>
    </location>
</feature>
<feature type="transmembrane region" description="Helical" evidence="2">
    <location>
        <begin position="72"/>
        <end position="89"/>
    </location>
</feature>
<keyword evidence="2" id="KW-0472">Membrane</keyword>
<feature type="region of interest" description="Disordered" evidence="1">
    <location>
        <begin position="166"/>
        <end position="187"/>
    </location>
</feature>
<feature type="transmembrane region" description="Helical" evidence="2">
    <location>
        <begin position="38"/>
        <end position="60"/>
    </location>
</feature>
<keyword evidence="2" id="KW-1133">Transmembrane helix</keyword>
<reference evidence="5" key="1">
    <citation type="journal article" date="2019" name="Int. J. Syst. Evol. Microbiol.">
        <title>The Global Catalogue of Microorganisms (GCM) 10K type strain sequencing project: providing services to taxonomists for standard genome sequencing and annotation.</title>
        <authorList>
            <consortium name="The Broad Institute Genomics Platform"/>
            <consortium name="The Broad Institute Genome Sequencing Center for Infectious Disease"/>
            <person name="Wu L."/>
            <person name="Ma J."/>
        </authorList>
    </citation>
    <scope>NUCLEOTIDE SEQUENCE [LARGE SCALE GENOMIC DNA]</scope>
    <source>
        <strain evidence="5">CCUG 57508</strain>
    </source>
</reference>
<dbReference type="Proteomes" id="UP001597046">
    <property type="component" value="Unassembled WGS sequence"/>
</dbReference>
<organism evidence="4 5">
    <name type="scientific">Terrabacter terrigena</name>
    <dbReference type="NCBI Taxonomy" id="574718"/>
    <lineage>
        <taxon>Bacteria</taxon>
        <taxon>Bacillati</taxon>
        <taxon>Actinomycetota</taxon>
        <taxon>Actinomycetes</taxon>
        <taxon>Micrococcales</taxon>
        <taxon>Intrasporangiaceae</taxon>
        <taxon>Terrabacter</taxon>
    </lineage>
</organism>
<dbReference type="EMBL" id="JBHTKH010000006">
    <property type="protein sequence ID" value="MFD1054813.1"/>
    <property type="molecule type" value="Genomic_DNA"/>
</dbReference>
<evidence type="ECO:0000256" key="2">
    <source>
        <dbReference type="SAM" id="Phobius"/>
    </source>
</evidence>
<feature type="region of interest" description="Disordered" evidence="1">
    <location>
        <begin position="1"/>
        <end position="29"/>
    </location>
</feature>
<evidence type="ECO:0000313" key="4">
    <source>
        <dbReference type="EMBL" id="MFD1054813.1"/>
    </source>
</evidence>
<dbReference type="InterPro" id="IPR019692">
    <property type="entry name" value="CFP-6_PH"/>
</dbReference>
<sequence>MTHGDDGDDQMTGQPVEPHEPGDAPDPFAPFRPRRGRAVALGVGWASLAVFGAIAVVMPAQADGRWGLGDRLMFFGLGVVVAFVAWRYASIAAVPSREGLVVRNLVLTRTLEWAEVVGVQFGGGEPWVSLDLEDGDTVAVMAIQKADGDVSGREASRLAALVQAFGETAEPGGPDGADDRDRPEGDA</sequence>
<name>A0ABW3MVX0_9MICO</name>
<feature type="compositionally biased region" description="Basic and acidic residues" evidence="1">
    <location>
        <begin position="177"/>
        <end position="187"/>
    </location>
</feature>
<keyword evidence="2" id="KW-0812">Transmembrane</keyword>
<evidence type="ECO:0000313" key="5">
    <source>
        <dbReference type="Proteomes" id="UP001597046"/>
    </source>
</evidence>